<keyword evidence="4" id="KW-0175">Coiled coil</keyword>
<keyword evidence="6" id="KW-0812">Transmembrane</keyword>
<keyword evidence="6" id="KW-0472">Membrane</keyword>
<dbReference type="Proteomes" id="UP000827549">
    <property type="component" value="Chromosome 2"/>
</dbReference>
<dbReference type="SMART" id="SM00906">
    <property type="entry name" value="Fungal_trans"/>
    <property type="match status" value="1"/>
</dbReference>
<dbReference type="PANTHER" id="PTHR31001:SF56">
    <property type="entry name" value="ZN(2)-C6 FUNGAL-TYPE DOMAIN-CONTAINING PROTEIN"/>
    <property type="match status" value="1"/>
</dbReference>
<keyword evidence="3" id="KW-0539">Nucleus</keyword>
<dbReference type="EMBL" id="CP086715">
    <property type="protein sequence ID" value="WOO78446.1"/>
    <property type="molecule type" value="Genomic_DNA"/>
</dbReference>
<dbReference type="InterPro" id="IPR007219">
    <property type="entry name" value="XnlR_reg_dom"/>
</dbReference>
<evidence type="ECO:0000313" key="9">
    <source>
        <dbReference type="Proteomes" id="UP000827549"/>
    </source>
</evidence>
<dbReference type="RefSeq" id="XP_062624478.1">
    <property type="nucleotide sequence ID" value="XM_062768494.1"/>
</dbReference>
<dbReference type="AlphaFoldDB" id="A0AAF1BFR2"/>
<feature type="compositionally biased region" description="Polar residues" evidence="5">
    <location>
        <begin position="1"/>
        <end position="14"/>
    </location>
</feature>
<dbReference type="SMART" id="SM00066">
    <property type="entry name" value="GAL4"/>
    <property type="match status" value="1"/>
</dbReference>
<feature type="domain" description="Zn(2)-C6 fungal-type" evidence="7">
    <location>
        <begin position="27"/>
        <end position="58"/>
    </location>
</feature>
<comment type="subcellular location">
    <subcellularLocation>
        <location evidence="1">Nucleus</location>
    </subcellularLocation>
</comment>
<evidence type="ECO:0000313" key="8">
    <source>
        <dbReference type="EMBL" id="WOO78446.1"/>
    </source>
</evidence>
<evidence type="ECO:0000256" key="2">
    <source>
        <dbReference type="ARBA" id="ARBA00022723"/>
    </source>
</evidence>
<evidence type="ECO:0000259" key="7">
    <source>
        <dbReference type="PROSITE" id="PS50048"/>
    </source>
</evidence>
<gene>
    <name evidence="8" type="primary">SPAC1F7.11c_20</name>
    <name evidence="8" type="ORF">LOC62_02G001993</name>
</gene>
<feature type="region of interest" description="Disordered" evidence="5">
    <location>
        <begin position="93"/>
        <end position="151"/>
    </location>
</feature>
<evidence type="ECO:0000256" key="4">
    <source>
        <dbReference type="SAM" id="Coils"/>
    </source>
</evidence>
<feature type="region of interest" description="Disordered" evidence="5">
    <location>
        <begin position="1"/>
        <end position="26"/>
    </location>
</feature>
<organism evidence="8 9">
    <name type="scientific">Vanrija pseudolonga</name>
    <dbReference type="NCBI Taxonomy" id="143232"/>
    <lineage>
        <taxon>Eukaryota</taxon>
        <taxon>Fungi</taxon>
        <taxon>Dikarya</taxon>
        <taxon>Basidiomycota</taxon>
        <taxon>Agaricomycotina</taxon>
        <taxon>Tremellomycetes</taxon>
        <taxon>Trichosporonales</taxon>
        <taxon>Trichosporonaceae</taxon>
        <taxon>Vanrija</taxon>
    </lineage>
</organism>
<dbReference type="GeneID" id="87805244"/>
<dbReference type="GO" id="GO:0000981">
    <property type="term" value="F:DNA-binding transcription factor activity, RNA polymerase II-specific"/>
    <property type="evidence" value="ECO:0007669"/>
    <property type="project" value="InterPro"/>
</dbReference>
<dbReference type="InterPro" id="IPR050613">
    <property type="entry name" value="Sec_Metabolite_Reg"/>
</dbReference>
<dbReference type="GO" id="GO:0003677">
    <property type="term" value="F:DNA binding"/>
    <property type="evidence" value="ECO:0007669"/>
    <property type="project" value="InterPro"/>
</dbReference>
<evidence type="ECO:0000256" key="1">
    <source>
        <dbReference type="ARBA" id="ARBA00004123"/>
    </source>
</evidence>
<evidence type="ECO:0000256" key="6">
    <source>
        <dbReference type="SAM" id="Phobius"/>
    </source>
</evidence>
<feature type="coiled-coil region" evidence="4">
    <location>
        <begin position="65"/>
        <end position="92"/>
    </location>
</feature>
<proteinExistence type="predicted"/>
<dbReference type="GO" id="GO:0008270">
    <property type="term" value="F:zinc ion binding"/>
    <property type="evidence" value="ECO:0007669"/>
    <property type="project" value="InterPro"/>
</dbReference>
<dbReference type="GO" id="GO:0005634">
    <property type="term" value="C:nucleus"/>
    <property type="evidence" value="ECO:0007669"/>
    <property type="project" value="UniProtKB-SubCell"/>
</dbReference>
<dbReference type="Gene3D" id="4.10.240.10">
    <property type="entry name" value="Zn(2)-C6 fungal-type DNA-binding domain"/>
    <property type="match status" value="1"/>
</dbReference>
<dbReference type="GO" id="GO:0006351">
    <property type="term" value="P:DNA-templated transcription"/>
    <property type="evidence" value="ECO:0007669"/>
    <property type="project" value="InterPro"/>
</dbReference>
<reference evidence="8" key="1">
    <citation type="submission" date="2023-10" db="EMBL/GenBank/DDBJ databases">
        <authorList>
            <person name="Noh H."/>
        </authorList>
    </citation>
    <scope>NUCLEOTIDE SEQUENCE</scope>
    <source>
        <strain evidence="8">DUCC4014</strain>
    </source>
</reference>
<dbReference type="CDD" id="cd12148">
    <property type="entry name" value="fungal_TF_MHR"/>
    <property type="match status" value="1"/>
</dbReference>
<keyword evidence="2" id="KW-0479">Metal-binding</keyword>
<name>A0AAF1BFR2_9TREE</name>
<dbReference type="Pfam" id="PF04082">
    <property type="entry name" value="Fungal_trans"/>
    <property type="match status" value="1"/>
</dbReference>
<dbReference type="InterPro" id="IPR001138">
    <property type="entry name" value="Zn2Cys6_DnaBD"/>
</dbReference>
<evidence type="ECO:0000256" key="3">
    <source>
        <dbReference type="ARBA" id="ARBA00023242"/>
    </source>
</evidence>
<dbReference type="PANTHER" id="PTHR31001">
    <property type="entry name" value="UNCHARACTERIZED TRANSCRIPTIONAL REGULATORY PROTEIN"/>
    <property type="match status" value="1"/>
</dbReference>
<protein>
    <submittedName>
        <fullName evidence="8">Purtative transcriptional regulatory protein</fullName>
    </submittedName>
</protein>
<sequence length="733" mass="81049">MDSDAPSSTGSQGPSKPKVNWKNGPPSCKECVRLKLKCSRSWPCTSCVRRGCEKICPLGTLPGRQPKAQATILQLQKENRELKARVARLEGKPLSAIEMSEQTSPSSDRLDSEAGPSRASLQSGGIGEYTPFSAVSPEPDHAPPNLDARDDTMLDTTAVPTAGIMESGRDGTKYLGRGAGTLFVIEDDEPTPSSLVFPFMSSDRAALANVHELFPTVDEAYRLLDVYEREVEWMYRPLDRLAVREALQSIYSGGSISERIHHVPPHRLATVLMVFALAITFTNGPMSQSMPFFNAASALLCVPERHFMVRHTLSSVETLHMMVSYLLTLGNALSAKAAWPLIGLCVRIACAIGLHRDPSSWGLSPKQEEDRARLWWECVTYDMFLGLNYGRPYATPAQLINVSPPPYPADGGVTPSDSVFHAFKYRLAQSFFRIADYLGSPELPDYSVVVTLDSELRRVEAQAPNWLKWSDFYDPATMKLSPTYITQQHSATMFYHKGLLVLHRPWFFKAVQSGSEPLLGSYAASFTTCVTSARKHTRLMASLLRCCPQAAYGWWYFIFHAFTAAIIQYTVLRRVPQSMMADEVRADFDASFDIIKQMSEHSGTARRALPVLARLHDRLKDSSNPTPTSTSGGDIGDRALYEMFLGSAAPNPAPDMSQELSWGQQMDPNGVSMYNPPAPGYDTTSMMLGFEQPAIQPTNQDQMSITDPLIQTLLYWNAIANPEAPQGIPVPQV</sequence>
<keyword evidence="6" id="KW-1133">Transmembrane helix</keyword>
<accession>A0AAF1BFR2</accession>
<keyword evidence="9" id="KW-1185">Reference proteome</keyword>
<feature type="transmembrane region" description="Helical" evidence="6">
    <location>
        <begin position="552"/>
        <end position="572"/>
    </location>
</feature>
<evidence type="ECO:0000256" key="5">
    <source>
        <dbReference type="SAM" id="MobiDB-lite"/>
    </source>
</evidence>
<dbReference type="InterPro" id="IPR036864">
    <property type="entry name" value="Zn2-C6_fun-type_DNA-bd_sf"/>
</dbReference>
<dbReference type="PROSITE" id="PS50048">
    <property type="entry name" value="ZN2_CY6_FUNGAL_2"/>
    <property type="match status" value="1"/>
</dbReference>